<dbReference type="InterPro" id="IPR008979">
    <property type="entry name" value="Galactose-bd-like_sf"/>
</dbReference>
<dbReference type="NCBIfam" id="NF033679">
    <property type="entry name" value="DNRLRE_dom"/>
    <property type="match status" value="1"/>
</dbReference>
<proteinExistence type="predicted"/>
<name>A0A927GRQ1_9BACL</name>
<dbReference type="Proteomes" id="UP000621560">
    <property type="component" value="Unassembled WGS sequence"/>
</dbReference>
<dbReference type="InterPro" id="IPR008964">
    <property type="entry name" value="Invasin/intimin_cell_adhesion"/>
</dbReference>
<dbReference type="PANTHER" id="PTHR38045">
    <property type="entry name" value="CHROMOSOME 1, WHOLE GENOME SHOTGUN SEQUENCE"/>
    <property type="match status" value="1"/>
</dbReference>
<dbReference type="Gene3D" id="2.60.40.1080">
    <property type="match status" value="1"/>
</dbReference>
<dbReference type="GO" id="GO:0016829">
    <property type="term" value="F:lyase activity"/>
    <property type="evidence" value="ECO:0007669"/>
    <property type="project" value="InterPro"/>
</dbReference>
<evidence type="ECO:0000313" key="7">
    <source>
        <dbReference type="EMBL" id="MBD2845491.1"/>
    </source>
</evidence>
<dbReference type="Gene3D" id="2.60.120.260">
    <property type="entry name" value="Galactose-binding domain-like"/>
    <property type="match status" value="1"/>
</dbReference>
<dbReference type="RefSeq" id="WP_190917141.1">
    <property type="nucleotide sequence ID" value="NZ_JACXIZ010000016.1"/>
</dbReference>
<evidence type="ECO:0000256" key="5">
    <source>
        <dbReference type="SAM" id="SignalP"/>
    </source>
</evidence>
<organism evidence="7 8">
    <name type="scientific">Paenibacillus sabuli</name>
    <dbReference type="NCBI Taxonomy" id="2772509"/>
    <lineage>
        <taxon>Bacteria</taxon>
        <taxon>Bacillati</taxon>
        <taxon>Bacillota</taxon>
        <taxon>Bacilli</taxon>
        <taxon>Bacillales</taxon>
        <taxon>Paenibacillaceae</taxon>
        <taxon>Paenibacillus</taxon>
    </lineage>
</organism>
<dbReference type="InterPro" id="IPR055372">
    <property type="entry name" value="CBM96"/>
</dbReference>
<dbReference type="PANTHER" id="PTHR38045:SF1">
    <property type="entry name" value="HEPARINASE II_III-LIKE PROTEIN"/>
    <property type="match status" value="1"/>
</dbReference>
<evidence type="ECO:0000259" key="6">
    <source>
        <dbReference type="PROSITE" id="PS50022"/>
    </source>
</evidence>
<sequence length="1786" mass="189028">MNVSHKIGGRAAAWLAAPLLAALLAAVMLPGERAAADPSWPFQLFAYDFEQDATGGPPHVDSADDAAWTSSARSAQSPLTVIAEDGGQVLEYARVSEATGYGGPRVEKRVSLEEEGQLRVEMRVRTLGHRFYLELRSNDNNAPAATQLVSLNGPGLIANPPAGLTLDGSEYVDAAAVVDLSTGTYTSYLDGVEVASGAINAALDVTQPVMLRFAALLSPGEKVNLDDVSIRTDGAGLPADSVIADLSPEHPRLMATAADFAAIRTMVQTDPTAGAWYDQIESRAEALLAQPVSEYEFPDGRTLLIITRQVLDRAYYLATAYQVSEDDRYAERLWDELEAAAAFPDWNPVSFLSTAEMTHAFAIGYDWLYDYWTPARRATLETAIVELGLTPGQEGYDTGAWWATTTNNWNIVTNGGLGLGALAVADKAPALADDIISRGLDNLPIAIDEYAPDGAYPESVGYWAFATRYLVPYIDALETALGDSYGLADLPGLSTTGDYPIYLAGPSGRMFHYYDASGTTQRPPEMLWLGERYDEPVYSWWALQGANVTPRQLLWYEPGYAEALTAADWPLDKYFRASEVVTSRSAWDDQQAVFTGFKAGDNQSNHGDLDLGTFVFDALGQRWAEELGSEDYGVPGYWSDGADGTRWDYYRKRAEGQNTLVVNPGSGPDQDPLATGEITRTASGPAESYSIADLTEAYAPHGVTRWERGVALLDHRRQALIQDELEANAPVDAWWFMHTHADIEIAPDGRSAVLTYDGEQLLARILSPATGAAFASMDAAPLWTSPDPAEQSSNAAMHKLAIQLEEVDDLQLSVLLTPLYEGEPTLAAPAVEPLTDWSIDAPAMPELDGLSVDGTPLTDFASAKYTYTRVLASGASVPVVAATTADPGDAVTVQQAAALPGSASVTVSRAGLPDAVYQIHFRTPSGGPVTASIDGTYPPAFTIDGNLGTFFSAEGDGQWVQYDLGSAMSVDGVRLAWYQGDVRAFTFDVLGSLDGSSWTPLYSGTSAGDTLELEEHAFAAASARYVRIVGYGNTVNNWMSITEARILHDGGVWPVIEPQTLELEAVTVSGAETVPLGQSAQLTVSGTLTDGSPADLSEAQIAYASSDPAVATVSAAGEVSGIAEGTARISAIVVSASGRLVHETIVATVSDPSRVVLRPTDDANVRGGTYGDDNYGNSPSLTVKSDSNLNYYREAYVAFEAPMLEGELEQAVLHVYGSLNTAGETLTVPHALDVMALDPAELWDEGTVTWNTRPTVGALAGSVGVDATEQWRTIDITALVEAQLTGGSRIALALQHDAPAGNRYPFGLRSSEHAEHGLYLELHLAQPEEAPAAALNPAEPDGQGGWYAAAPELTLSQAAAAAYRLTATQAVYGTLPSTGGYVPYNGPLVLADGVYDFAYRAAAAGDETAQTLQVQVDTTAPALTLEAVDAQMADGAIVYTIDQSVRIACQASDALSGLAPDSCTGLALEAEAYTLEAGLQTVRAEARDAAGHTAEAELSFAVYPTFESLGVLTARFAAETEASGGAAWAEQASELLEAGRAAAAAGDGAQARAELQAYLTVVEAASGRELGEAQATALGAWGGWLLEATPLAAGAPGTPVLWDDNGHDTGLSDGDYRITMNLWWGDNGTLYRLYENGELIDERTLTDETPGAQTVESAVSGRTNGTYTYTCELINSYGATSCAPHIVTVADAAPGMPTLASDNWDGDGSYTMTMNLWWGTNATEYRLYENGELIDTQPLQAATPGAQTAATAVSGRAAGEYEYVAELAGPGGATQSDALTVTVLGE</sequence>
<keyword evidence="3" id="KW-0964">Secreted</keyword>
<evidence type="ECO:0000313" key="8">
    <source>
        <dbReference type="Proteomes" id="UP000621560"/>
    </source>
</evidence>
<dbReference type="Gene3D" id="2.60.40.10">
    <property type="entry name" value="Immunoglobulins"/>
    <property type="match status" value="2"/>
</dbReference>
<dbReference type="GO" id="GO:0030313">
    <property type="term" value="C:cell envelope"/>
    <property type="evidence" value="ECO:0007669"/>
    <property type="project" value="UniProtKB-SubCell"/>
</dbReference>
<dbReference type="SUPFAM" id="SSF81296">
    <property type="entry name" value="E set domains"/>
    <property type="match status" value="2"/>
</dbReference>
<dbReference type="SUPFAM" id="SSF49785">
    <property type="entry name" value="Galactose-binding domain-like"/>
    <property type="match status" value="1"/>
</dbReference>
<dbReference type="Pfam" id="PF02368">
    <property type="entry name" value="Big_2"/>
    <property type="match status" value="1"/>
</dbReference>
<dbReference type="InterPro" id="IPR003343">
    <property type="entry name" value="Big_2"/>
</dbReference>
<comment type="subcellular location">
    <subcellularLocation>
        <location evidence="1">Cell envelope</location>
    </subcellularLocation>
    <subcellularLocation>
        <location evidence="2">Secreted</location>
    </subcellularLocation>
</comment>
<keyword evidence="4 5" id="KW-0732">Signal</keyword>
<protein>
    <submittedName>
        <fullName evidence="7">DNRLRE domain-containing protein</fullName>
    </submittedName>
</protein>
<dbReference type="Pfam" id="PF07940">
    <property type="entry name" value="Hepar_II_III_C"/>
    <property type="match status" value="1"/>
</dbReference>
<dbReference type="Pfam" id="PF24517">
    <property type="entry name" value="CBM96"/>
    <property type="match status" value="1"/>
</dbReference>
<comment type="caution">
    <text evidence="7">The sequence shown here is derived from an EMBL/GenBank/DDBJ whole genome shotgun (WGS) entry which is preliminary data.</text>
</comment>
<dbReference type="Gene3D" id="2.70.98.70">
    <property type="match status" value="1"/>
</dbReference>
<dbReference type="InterPro" id="IPR000421">
    <property type="entry name" value="FA58C"/>
</dbReference>
<dbReference type="GO" id="GO:0005576">
    <property type="term" value="C:extracellular region"/>
    <property type="evidence" value="ECO:0007669"/>
    <property type="project" value="UniProtKB-SubCell"/>
</dbReference>
<dbReference type="SMART" id="SM00635">
    <property type="entry name" value="BID_2"/>
    <property type="match status" value="1"/>
</dbReference>
<dbReference type="InterPro" id="IPR014756">
    <property type="entry name" value="Ig_E-set"/>
</dbReference>
<dbReference type="InterPro" id="IPR013783">
    <property type="entry name" value="Ig-like_fold"/>
</dbReference>
<dbReference type="SUPFAM" id="SSF48230">
    <property type="entry name" value="Chondroitin AC/alginate lyase"/>
    <property type="match status" value="1"/>
</dbReference>
<dbReference type="SUPFAM" id="SSF49373">
    <property type="entry name" value="Invasin/intimin cell-adhesion fragments"/>
    <property type="match status" value="1"/>
</dbReference>
<evidence type="ECO:0000256" key="1">
    <source>
        <dbReference type="ARBA" id="ARBA00004196"/>
    </source>
</evidence>
<evidence type="ECO:0000256" key="3">
    <source>
        <dbReference type="ARBA" id="ARBA00022525"/>
    </source>
</evidence>
<dbReference type="EMBL" id="JACXIZ010000016">
    <property type="protein sequence ID" value="MBD2845491.1"/>
    <property type="molecule type" value="Genomic_DNA"/>
</dbReference>
<evidence type="ECO:0000256" key="4">
    <source>
        <dbReference type="ARBA" id="ARBA00022729"/>
    </source>
</evidence>
<gene>
    <name evidence="7" type="ORF">IDH44_09850</name>
</gene>
<evidence type="ECO:0000256" key="2">
    <source>
        <dbReference type="ARBA" id="ARBA00004613"/>
    </source>
</evidence>
<keyword evidence="8" id="KW-1185">Reference proteome</keyword>
<dbReference type="Pfam" id="PF00754">
    <property type="entry name" value="F5_F8_type_C"/>
    <property type="match status" value="1"/>
</dbReference>
<dbReference type="InterPro" id="IPR008929">
    <property type="entry name" value="Chondroitin_lyas"/>
</dbReference>
<dbReference type="PROSITE" id="PS50022">
    <property type="entry name" value="FA58C_3"/>
    <property type="match status" value="1"/>
</dbReference>
<reference evidence="7" key="1">
    <citation type="submission" date="2020-09" db="EMBL/GenBank/DDBJ databases">
        <title>A novel bacterium of genus Paenibacillus, isolated from South China Sea.</title>
        <authorList>
            <person name="Huang H."/>
            <person name="Mo K."/>
            <person name="Hu Y."/>
        </authorList>
    </citation>
    <scope>NUCLEOTIDE SEQUENCE</scope>
    <source>
        <strain evidence="7">IB182496</strain>
    </source>
</reference>
<feature type="domain" description="F5/8 type C" evidence="6">
    <location>
        <begin position="905"/>
        <end position="1051"/>
    </location>
</feature>
<dbReference type="InterPro" id="IPR012480">
    <property type="entry name" value="Hepar_II_III_C"/>
</dbReference>
<feature type="chain" id="PRO_5038559115" evidence="5">
    <location>
        <begin position="22"/>
        <end position="1786"/>
    </location>
</feature>
<dbReference type="Gene3D" id="1.50.10.100">
    <property type="entry name" value="Chondroitin AC/alginate lyase"/>
    <property type="match status" value="1"/>
</dbReference>
<feature type="signal peptide" evidence="5">
    <location>
        <begin position="1"/>
        <end position="21"/>
    </location>
</feature>
<accession>A0A927GRQ1</accession>